<dbReference type="RefSeq" id="WP_073310834.1">
    <property type="nucleotide sequence ID" value="NZ_FQWV01000009.1"/>
</dbReference>
<dbReference type="Proteomes" id="UP000184357">
    <property type="component" value="Unassembled WGS sequence"/>
</dbReference>
<accession>A0A1M5U321</accession>
<dbReference type="EMBL" id="FQWV01000009">
    <property type="protein sequence ID" value="SHH57063.1"/>
    <property type="molecule type" value="Genomic_DNA"/>
</dbReference>
<dbReference type="AlphaFoldDB" id="A0A1M5U321"/>
<sequence length="72" mass="7252">MDPTALLVRLGSLLSVFVGAAALALLLVDGVAGGAVAPAGVVATLGLLVVAVVAAIVRGRRDALARWETPYW</sequence>
<name>A0A1M5U321_9EURY</name>
<protein>
    <submittedName>
        <fullName evidence="2">Uncharacterized protein</fullName>
    </submittedName>
</protein>
<organism evidence="2 3">
    <name type="scientific">Halobaculum gomorrense</name>
    <dbReference type="NCBI Taxonomy" id="43928"/>
    <lineage>
        <taxon>Archaea</taxon>
        <taxon>Methanobacteriati</taxon>
        <taxon>Methanobacteriota</taxon>
        <taxon>Stenosarchaea group</taxon>
        <taxon>Halobacteria</taxon>
        <taxon>Halobacteriales</taxon>
        <taxon>Haloferacaceae</taxon>
        <taxon>Halobaculum</taxon>
    </lineage>
</organism>
<keyword evidence="1" id="KW-0472">Membrane</keyword>
<keyword evidence="1" id="KW-1133">Transmembrane helix</keyword>
<gene>
    <name evidence="2" type="ORF">SAMN05443636_2886</name>
</gene>
<evidence type="ECO:0000313" key="2">
    <source>
        <dbReference type="EMBL" id="SHH57063.1"/>
    </source>
</evidence>
<feature type="transmembrane region" description="Helical" evidence="1">
    <location>
        <begin position="34"/>
        <end position="57"/>
    </location>
</feature>
<keyword evidence="1" id="KW-0812">Transmembrane</keyword>
<evidence type="ECO:0000313" key="3">
    <source>
        <dbReference type="Proteomes" id="UP000184357"/>
    </source>
</evidence>
<feature type="transmembrane region" description="Helical" evidence="1">
    <location>
        <begin position="7"/>
        <end position="28"/>
    </location>
</feature>
<evidence type="ECO:0000256" key="1">
    <source>
        <dbReference type="SAM" id="Phobius"/>
    </source>
</evidence>
<reference evidence="2 3" key="1">
    <citation type="submission" date="2016-11" db="EMBL/GenBank/DDBJ databases">
        <authorList>
            <person name="Jaros S."/>
            <person name="Januszkiewicz K."/>
            <person name="Wedrychowicz H."/>
        </authorList>
    </citation>
    <scope>NUCLEOTIDE SEQUENCE [LARGE SCALE GENOMIC DNA]</scope>
    <source>
        <strain evidence="2 3">DSM 9297</strain>
    </source>
</reference>
<proteinExistence type="predicted"/>
<keyword evidence="3" id="KW-1185">Reference proteome</keyword>